<dbReference type="PANTHER" id="PTHR37308:SF1">
    <property type="entry name" value="POLYPRENYL-PHOSPHATE TRANSPORTER"/>
    <property type="match status" value="1"/>
</dbReference>
<keyword evidence="3" id="KW-1185">Reference proteome</keyword>
<dbReference type="InterPro" id="IPR007163">
    <property type="entry name" value="VCA0040-like"/>
</dbReference>
<organism evidence="2 3">
    <name type="scientific">Halanaerobium salsuginis</name>
    <dbReference type="NCBI Taxonomy" id="29563"/>
    <lineage>
        <taxon>Bacteria</taxon>
        <taxon>Bacillati</taxon>
        <taxon>Bacillota</taxon>
        <taxon>Clostridia</taxon>
        <taxon>Halanaerobiales</taxon>
        <taxon>Halanaerobiaceae</taxon>
        <taxon>Halanaerobium</taxon>
    </lineage>
</organism>
<accession>A0A1I4H288</accession>
<feature type="transmembrane region" description="Helical" evidence="1">
    <location>
        <begin position="7"/>
        <end position="33"/>
    </location>
</feature>
<proteinExistence type="predicted"/>
<keyword evidence="1" id="KW-0472">Membrane</keyword>
<feature type="transmembrane region" description="Helical" evidence="1">
    <location>
        <begin position="211"/>
        <end position="230"/>
    </location>
</feature>
<evidence type="ECO:0000313" key="3">
    <source>
        <dbReference type="Proteomes" id="UP000199006"/>
    </source>
</evidence>
<feature type="transmembrane region" description="Helical" evidence="1">
    <location>
        <begin position="135"/>
        <end position="167"/>
    </location>
</feature>
<feature type="transmembrane region" description="Helical" evidence="1">
    <location>
        <begin position="236"/>
        <end position="253"/>
    </location>
</feature>
<reference evidence="2 3" key="1">
    <citation type="submission" date="2016-10" db="EMBL/GenBank/DDBJ databases">
        <authorList>
            <person name="de Groot N.N."/>
        </authorList>
    </citation>
    <scope>NUCLEOTIDE SEQUENCE [LARGE SCALE GENOMIC DNA]</scope>
    <source>
        <strain evidence="2 3">ATCC 51327</strain>
    </source>
</reference>
<sequence length="256" mass="27427">MSGKNTYLALFFKAIPIGLANTLPGISGGTLALVLNIYETLINAIKNIKIKELFVIGFGAVVGVLFGSAVITDLYQNQPLLINYFLLGLVITSAHSTYKKIGKLTFLKMLIIILSFVLALFLSQGLKPGFIAQEGLILFFVAGFLGSIAMILPGISGGTLLILLGVYQPVLQAINQFNFLILLVFGAGVVIGLLVFAWLFSYLLKKHQSQIMVVLTGLILGSAAAVWPTAFQIKGLISLLVGAALIIILEFIGQKI</sequence>
<name>A0A1I4H288_9FIRM</name>
<feature type="transmembrane region" description="Helical" evidence="1">
    <location>
        <begin position="179"/>
        <end position="204"/>
    </location>
</feature>
<evidence type="ECO:0000313" key="2">
    <source>
        <dbReference type="EMBL" id="SFL35501.1"/>
    </source>
</evidence>
<keyword evidence="1" id="KW-0812">Transmembrane</keyword>
<feature type="transmembrane region" description="Helical" evidence="1">
    <location>
        <begin position="104"/>
        <end position="123"/>
    </location>
</feature>
<protein>
    <submittedName>
        <fullName evidence="2">Putative membrane protein</fullName>
    </submittedName>
</protein>
<keyword evidence="1" id="KW-1133">Transmembrane helix</keyword>
<dbReference type="OrthoDB" id="9793746at2"/>
<dbReference type="Proteomes" id="UP000199006">
    <property type="component" value="Unassembled WGS sequence"/>
</dbReference>
<dbReference type="AlphaFoldDB" id="A0A1I4H288"/>
<dbReference type="Pfam" id="PF04018">
    <property type="entry name" value="VCA0040-like"/>
    <property type="match status" value="1"/>
</dbReference>
<dbReference type="RefSeq" id="WP_089860399.1">
    <property type="nucleotide sequence ID" value="NZ_FOTI01000009.1"/>
</dbReference>
<dbReference type="STRING" id="29563.SAMN02983006_00920"/>
<dbReference type="EMBL" id="FOTI01000009">
    <property type="protein sequence ID" value="SFL35501.1"/>
    <property type="molecule type" value="Genomic_DNA"/>
</dbReference>
<dbReference type="PANTHER" id="PTHR37308">
    <property type="entry name" value="INTEGRAL MEMBRANE PROTEIN"/>
    <property type="match status" value="1"/>
</dbReference>
<feature type="transmembrane region" description="Helical" evidence="1">
    <location>
        <begin position="53"/>
        <end position="74"/>
    </location>
</feature>
<feature type="transmembrane region" description="Helical" evidence="1">
    <location>
        <begin position="81"/>
        <end position="98"/>
    </location>
</feature>
<gene>
    <name evidence="2" type="ORF">SAMN02983006_00920</name>
</gene>
<evidence type="ECO:0000256" key="1">
    <source>
        <dbReference type="SAM" id="Phobius"/>
    </source>
</evidence>